<dbReference type="InterPro" id="IPR038987">
    <property type="entry name" value="MoeA-like"/>
</dbReference>
<evidence type="ECO:0000259" key="12">
    <source>
        <dbReference type="SMART" id="SM00852"/>
    </source>
</evidence>
<evidence type="ECO:0000256" key="7">
    <source>
        <dbReference type="ARBA" id="ARBA00022723"/>
    </source>
</evidence>
<dbReference type="SUPFAM" id="SSF53218">
    <property type="entry name" value="Molybdenum cofactor biosynthesis proteins"/>
    <property type="match status" value="1"/>
</dbReference>
<dbReference type="InterPro" id="IPR036688">
    <property type="entry name" value="MoeA_C_domain_IV_sf"/>
</dbReference>
<dbReference type="SMART" id="SM00852">
    <property type="entry name" value="MoCF_biosynth"/>
    <property type="match status" value="1"/>
</dbReference>
<dbReference type="Proteomes" id="UP000264589">
    <property type="component" value="Unassembled WGS sequence"/>
</dbReference>
<evidence type="ECO:0000313" key="14">
    <source>
        <dbReference type="Proteomes" id="UP000264589"/>
    </source>
</evidence>
<evidence type="ECO:0000313" key="13">
    <source>
        <dbReference type="EMBL" id="RFB04594.1"/>
    </source>
</evidence>
<dbReference type="GO" id="GO:0005829">
    <property type="term" value="C:cytosol"/>
    <property type="evidence" value="ECO:0007669"/>
    <property type="project" value="TreeGrafter"/>
</dbReference>
<dbReference type="InterPro" id="IPR036425">
    <property type="entry name" value="MoaB/Mog-like_dom_sf"/>
</dbReference>
<protein>
    <recommendedName>
        <fullName evidence="11">Molybdopterin molybdenumtransferase</fullName>
        <ecNumber evidence="11">2.10.1.1</ecNumber>
    </recommendedName>
</protein>
<dbReference type="PANTHER" id="PTHR10192:SF5">
    <property type="entry name" value="GEPHYRIN"/>
    <property type="match status" value="1"/>
</dbReference>
<keyword evidence="7 11" id="KW-0479">Metal-binding</keyword>
<evidence type="ECO:0000256" key="5">
    <source>
        <dbReference type="ARBA" id="ARBA00022505"/>
    </source>
</evidence>
<evidence type="ECO:0000256" key="8">
    <source>
        <dbReference type="ARBA" id="ARBA00022842"/>
    </source>
</evidence>
<dbReference type="Gene3D" id="3.40.980.10">
    <property type="entry name" value="MoaB/Mog-like domain"/>
    <property type="match status" value="1"/>
</dbReference>
<comment type="catalytic activity">
    <reaction evidence="10">
        <text>adenylyl-molybdopterin + molybdate = Mo-molybdopterin + AMP + H(+)</text>
        <dbReference type="Rhea" id="RHEA:35047"/>
        <dbReference type="ChEBI" id="CHEBI:15378"/>
        <dbReference type="ChEBI" id="CHEBI:36264"/>
        <dbReference type="ChEBI" id="CHEBI:62727"/>
        <dbReference type="ChEBI" id="CHEBI:71302"/>
        <dbReference type="ChEBI" id="CHEBI:456215"/>
        <dbReference type="EC" id="2.10.1.1"/>
    </reaction>
</comment>
<sequence length="397" mass="42038">MLSVDEALNILLDGAGPLGEEEVPVGDVVGRVLSSPVHARLTQPPFRASAMDGYAVQHTENMGAGNQLEVIGEAAAGAPFDRPIGPGEAVRIFTGGVVPEGADHVVIQEDVERSGDQITITASQPKPANIRPAGIDFHEGDLLAEKGVVCHALHPSLFAAANLPAVIAYRRPRVALFANGDELKAPGSNLRNGEIVNSNHYSLSAMMKNWGGEPHYLGCAADDPEAIAAVLEKGKAFDLIVPIGGASVGDRDFVKQVFRDLGGEMLFEKVAVKPGKPVWHGMLGSARVVGLPGNPASALVTAILFIGPLLNRMLGRQESFVFRQAPLTSSLKPNGPRESYLRAEFKLNEAGQPVITPAGNQDSSLLLPFANSNALIRRQPHAAEGIPGEYVDYLPIF</sequence>
<dbReference type="Pfam" id="PF03453">
    <property type="entry name" value="MoeA_N"/>
    <property type="match status" value="1"/>
</dbReference>
<dbReference type="InterPro" id="IPR005110">
    <property type="entry name" value="MoeA_linker/N"/>
</dbReference>
<organism evidence="13 14">
    <name type="scientific">Parvularcula marina</name>
    <dbReference type="NCBI Taxonomy" id="2292771"/>
    <lineage>
        <taxon>Bacteria</taxon>
        <taxon>Pseudomonadati</taxon>
        <taxon>Pseudomonadota</taxon>
        <taxon>Alphaproteobacteria</taxon>
        <taxon>Parvularculales</taxon>
        <taxon>Parvularculaceae</taxon>
        <taxon>Parvularcula</taxon>
    </lineage>
</organism>
<dbReference type="SUPFAM" id="SSF63867">
    <property type="entry name" value="MoeA C-terminal domain-like"/>
    <property type="match status" value="1"/>
</dbReference>
<dbReference type="Gene3D" id="2.40.340.10">
    <property type="entry name" value="MoeA, C-terminal, domain IV"/>
    <property type="match status" value="1"/>
</dbReference>
<feature type="domain" description="MoaB/Mog" evidence="12">
    <location>
        <begin position="175"/>
        <end position="312"/>
    </location>
</feature>
<evidence type="ECO:0000256" key="2">
    <source>
        <dbReference type="ARBA" id="ARBA00002901"/>
    </source>
</evidence>
<evidence type="ECO:0000256" key="11">
    <source>
        <dbReference type="RuleBase" id="RU365090"/>
    </source>
</evidence>
<dbReference type="PANTHER" id="PTHR10192">
    <property type="entry name" value="MOLYBDOPTERIN BIOSYNTHESIS PROTEIN"/>
    <property type="match status" value="1"/>
</dbReference>
<dbReference type="NCBIfam" id="NF045515">
    <property type="entry name" value="Glp_gephyrin"/>
    <property type="match status" value="1"/>
</dbReference>
<dbReference type="SUPFAM" id="SSF63882">
    <property type="entry name" value="MoeA N-terminal region -like"/>
    <property type="match status" value="1"/>
</dbReference>
<accession>A0A371RGL8</accession>
<dbReference type="OrthoDB" id="9804758at2"/>
<dbReference type="GO" id="GO:0046872">
    <property type="term" value="F:metal ion binding"/>
    <property type="evidence" value="ECO:0007669"/>
    <property type="project" value="UniProtKB-UniRule"/>
</dbReference>
<dbReference type="InterPro" id="IPR036135">
    <property type="entry name" value="MoeA_linker/N_sf"/>
</dbReference>
<dbReference type="InterPro" id="IPR005111">
    <property type="entry name" value="MoeA_C_domain_IV"/>
</dbReference>
<comment type="similarity">
    <text evidence="4 11">Belongs to the MoeA family.</text>
</comment>
<dbReference type="RefSeq" id="WP_116391226.1">
    <property type="nucleotide sequence ID" value="NZ_QUQO01000001.1"/>
</dbReference>
<reference evidence="13 14" key="1">
    <citation type="submission" date="2018-08" db="EMBL/GenBank/DDBJ databases">
        <title>Parvularcula sp. SM1705, isolated from surface water of the South Sea China.</title>
        <authorList>
            <person name="Sun L."/>
        </authorList>
    </citation>
    <scope>NUCLEOTIDE SEQUENCE [LARGE SCALE GENOMIC DNA]</scope>
    <source>
        <strain evidence="13 14">SM1705</strain>
    </source>
</reference>
<dbReference type="AlphaFoldDB" id="A0A371RGL8"/>
<dbReference type="FunCoup" id="A0A371RGL8">
    <property type="interactions" value="527"/>
</dbReference>
<evidence type="ECO:0000256" key="1">
    <source>
        <dbReference type="ARBA" id="ARBA00001946"/>
    </source>
</evidence>
<dbReference type="GO" id="GO:0061599">
    <property type="term" value="F:molybdopterin molybdotransferase activity"/>
    <property type="evidence" value="ECO:0007669"/>
    <property type="project" value="UniProtKB-UniRule"/>
</dbReference>
<dbReference type="InParanoid" id="A0A371RGL8"/>
<dbReference type="FunFam" id="3.40.980.10:FF:000004">
    <property type="entry name" value="Molybdopterin molybdenumtransferase"/>
    <property type="match status" value="1"/>
</dbReference>
<dbReference type="Gene3D" id="2.170.190.11">
    <property type="entry name" value="Molybdopterin biosynthesis moea protein, domain 3"/>
    <property type="match status" value="1"/>
</dbReference>
<dbReference type="EMBL" id="QUQO01000001">
    <property type="protein sequence ID" value="RFB04594.1"/>
    <property type="molecule type" value="Genomic_DNA"/>
</dbReference>
<gene>
    <name evidence="13" type="ORF">DX908_04450</name>
</gene>
<keyword evidence="14" id="KW-1185">Reference proteome</keyword>
<comment type="pathway">
    <text evidence="3 11">Cofactor biosynthesis; molybdopterin biosynthesis.</text>
</comment>
<comment type="caution">
    <text evidence="13">The sequence shown here is derived from an EMBL/GenBank/DDBJ whole genome shotgun (WGS) entry which is preliminary data.</text>
</comment>
<name>A0A371RGL8_9PROT</name>
<comment type="function">
    <text evidence="2 11">Catalyzes the insertion of molybdate into adenylated molybdopterin with the concomitant release of AMP.</text>
</comment>
<dbReference type="InterPro" id="IPR001453">
    <property type="entry name" value="MoaB/Mog_dom"/>
</dbReference>
<evidence type="ECO:0000256" key="4">
    <source>
        <dbReference type="ARBA" id="ARBA00010763"/>
    </source>
</evidence>
<comment type="cofactor">
    <cofactor evidence="1 11">
        <name>Mg(2+)</name>
        <dbReference type="ChEBI" id="CHEBI:18420"/>
    </cofactor>
</comment>
<dbReference type="UniPathway" id="UPA00344"/>
<dbReference type="EC" id="2.10.1.1" evidence="11"/>
<dbReference type="Pfam" id="PF03454">
    <property type="entry name" value="MoeA_C"/>
    <property type="match status" value="1"/>
</dbReference>
<keyword evidence="9 11" id="KW-0501">Molybdenum cofactor biosynthesis</keyword>
<evidence type="ECO:0000256" key="6">
    <source>
        <dbReference type="ARBA" id="ARBA00022679"/>
    </source>
</evidence>
<dbReference type="CDD" id="cd00887">
    <property type="entry name" value="MoeA"/>
    <property type="match status" value="1"/>
</dbReference>
<keyword evidence="6 11" id="KW-0808">Transferase</keyword>
<evidence type="ECO:0000256" key="3">
    <source>
        <dbReference type="ARBA" id="ARBA00005046"/>
    </source>
</evidence>
<dbReference type="Gene3D" id="3.90.105.10">
    <property type="entry name" value="Molybdopterin biosynthesis moea protein, domain 2"/>
    <property type="match status" value="1"/>
</dbReference>
<dbReference type="GO" id="GO:0006777">
    <property type="term" value="P:Mo-molybdopterin cofactor biosynthetic process"/>
    <property type="evidence" value="ECO:0007669"/>
    <property type="project" value="UniProtKB-UniRule"/>
</dbReference>
<keyword evidence="8 11" id="KW-0460">Magnesium</keyword>
<evidence type="ECO:0000256" key="9">
    <source>
        <dbReference type="ARBA" id="ARBA00023150"/>
    </source>
</evidence>
<keyword evidence="5 11" id="KW-0500">Molybdenum</keyword>
<proteinExistence type="inferred from homology"/>
<dbReference type="Pfam" id="PF00994">
    <property type="entry name" value="MoCF_biosynth"/>
    <property type="match status" value="1"/>
</dbReference>
<evidence type="ECO:0000256" key="10">
    <source>
        <dbReference type="ARBA" id="ARBA00047317"/>
    </source>
</evidence>